<dbReference type="AlphaFoldDB" id="A0A1G2KVU2"/>
<keyword evidence="5 8" id="KW-0648">Protein biosynthesis</keyword>
<dbReference type="GO" id="GO:0005737">
    <property type="term" value="C:cytoplasm"/>
    <property type="evidence" value="ECO:0007669"/>
    <property type="project" value="UniProtKB-UniRule"/>
</dbReference>
<keyword evidence="6" id="KW-0342">GTP-binding</keyword>
<dbReference type="InterPro" id="IPR053905">
    <property type="entry name" value="EF-G-like_DII"/>
</dbReference>
<organism evidence="10 11">
    <name type="scientific">Candidatus Sungbacteria bacterium RIFCSPHIGHO2_02_FULL_53_17</name>
    <dbReference type="NCBI Taxonomy" id="1802275"/>
    <lineage>
        <taxon>Bacteria</taxon>
        <taxon>Candidatus Sungiibacteriota</taxon>
    </lineage>
</organism>
<protein>
    <recommendedName>
        <fullName evidence="2 7">Translation initiation factor IF-2</fullName>
    </recommendedName>
</protein>
<evidence type="ECO:0000313" key="10">
    <source>
        <dbReference type="EMBL" id="OHA03523.1"/>
    </source>
</evidence>
<dbReference type="SUPFAM" id="SSF50447">
    <property type="entry name" value="Translation proteins"/>
    <property type="match status" value="2"/>
</dbReference>
<dbReference type="InterPro" id="IPR023115">
    <property type="entry name" value="TIF_IF2_dom3"/>
</dbReference>
<evidence type="ECO:0000256" key="5">
    <source>
        <dbReference type="ARBA" id="ARBA00022917"/>
    </source>
</evidence>
<dbReference type="Gene3D" id="2.40.30.10">
    <property type="entry name" value="Translation factors"/>
    <property type="match status" value="2"/>
</dbReference>
<evidence type="ECO:0000256" key="3">
    <source>
        <dbReference type="ARBA" id="ARBA00022540"/>
    </source>
</evidence>
<dbReference type="Pfam" id="PF11987">
    <property type="entry name" value="IF-2"/>
    <property type="match status" value="1"/>
</dbReference>
<reference evidence="10 11" key="1">
    <citation type="journal article" date="2016" name="Nat. Commun.">
        <title>Thousands of microbial genomes shed light on interconnected biogeochemical processes in an aquifer system.</title>
        <authorList>
            <person name="Anantharaman K."/>
            <person name="Brown C.T."/>
            <person name="Hug L.A."/>
            <person name="Sharon I."/>
            <person name="Castelle C.J."/>
            <person name="Probst A.J."/>
            <person name="Thomas B.C."/>
            <person name="Singh A."/>
            <person name="Wilkins M.J."/>
            <person name="Karaoz U."/>
            <person name="Brodie E.L."/>
            <person name="Williams K.H."/>
            <person name="Hubbard S.S."/>
            <person name="Banfield J.F."/>
        </authorList>
    </citation>
    <scope>NUCLEOTIDE SEQUENCE [LARGE SCALE GENOMIC DNA]</scope>
</reference>
<proteinExistence type="inferred from homology"/>
<dbReference type="InterPro" id="IPR036925">
    <property type="entry name" value="TIF_IF2_dom3_sf"/>
</dbReference>
<feature type="domain" description="Tr-type G" evidence="9">
    <location>
        <begin position="11"/>
        <end position="180"/>
    </location>
</feature>
<evidence type="ECO:0000256" key="2">
    <source>
        <dbReference type="ARBA" id="ARBA00020675"/>
    </source>
</evidence>
<dbReference type="InterPro" id="IPR009000">
    <property type="entry name" value="Transl_B-barrel_sf"/>
</dbReference>
<dbReference type="Proteomes" id="UP000177177">
    <property type="component" value="Unassembled WGS sequence"/>
</dbReference>
<dbReference type="InterPro" id="IPR015760">
    <property type="entry name" value="TIF_IF2"/>
</dbReference>
<dbReference type="PROSITE" id="PS51722">
    <property type="entry name" value="G_TR_2"/>
    <property type="match status" value="1"/>
</dbReference>
<dbReference type="Gene3D" id="3.40.50.300">
    <property type="entry name" value="P-loop containing nucleotide triphosphate hydrolases"/>
    <property type="match status" value="1"/>
</dbReference>
<keyword evidence="3 8" id="KW-0396">Initiation factor</keyword>
<comment type="caution">
    <text evidence="10">The sequence shown here is derived from an EMBL/GenBank/DDBJ whole genome shotgun (WGS) entry which is preliminary data.</text>
</comment>
<dbReference type="SUPFAM" id="SSF52540">
    <property type="entry name" value="P-loop containing nucleoside triphosphate hydrolases"/>
    <property type="match status" value="1"/>
</dbReference>
<dbReference type="SUPFAM" id="SSF52156">
    <property type="entry name" value="Initiation factor IF2/eIF5b, domain 3"/>
    <property type="match status" value="1"/>
</dbReference>
<dbReference type="PANTHER" id="PTHR43381">
    <property type="entry name" value="TRANSLATION INITIATION FACTOR IF-2-RELATED"/>
    <property type="match status" value="1"/>
</dbReference>
<dbReference type="GO" id="GO:0003743">
    <property type="term" value="F:translation initiation factor activity"/>
    <property type="evidence" value="ECO:0007669"/>
    <property type="project" value="UniProtKB-UniRule"/>
</dbReference>
<dbReference type="InterPro" id="IPR005225">
    <property type="entry name" value="Small_GTP-bd"/>
</dbReference>
<evidence type="ECO:0000256" key="6">
    <source>
        <dbReference type="ARBA" id="ARBA00023134"/>
    </source>
</evidence>
<dbReference type="Pfam" id="PF00009">
    <property type="entry name" value="GTP_EFTU"/>
    <property type="match status" value="1"/>
</dbReference>
<sequence>MTQTLQDKQIPRPPIIVVVGHIDHGKTTLLDWYRKTKVADKESGSITQRIAAYEVEHAGKRLTFIDTPGHESFSKIRQRGARLADVAILVVAADDGVKPQTREAIKVLKEANLSFAVAINKIDKPDANPERLKQELAKEEVLVESYGGTVPAVETSGRTGQGLDELLETLLLLGEMQELTSDPDMPGEGIVIETERDPRRGTTATLIVQSGTLHKGDTIVVGRSAEPVRILENFAGRPADMLGPSSPGRVAGLGKVPTVGDTFHAYSSRGDAEAAVRALPPEVAANIVSRTLGADEHTDRVFSIILKSDVFGSQEALADALLRLSSPAVAIRLLSAGVGDINESDIKLALATRLVTIVGFRVRVDTAAQGLARAQNIRVVTGTVIYDLLDQVKATITDLIPPEVTRIDLGRVKVLKIFKKDQGKQVVGGRVEAGKIVKGAQVEIVRMKSAIGTGTIAGLQRGPQQTEEVSEGTECGMAIESRTTIEEIDELAVYQTETKKIDFYGDPAADRKN</sequence>
<dbReference type="NCBIfam" id="TIGR00487">
    <property type="entry name" value="IF-2"/>
    <property type="match status" value="1"/>
</dbReference>
<dbReference type="FunFam" id="3.40.50.300:FF:000019">
    <property type="entry name" value="Translation initiation factor IF-2"/>
    <property type="match status" value="1"/>
</dbReference>
<dbReference type="InterPro" id="IPR027417">
    <property type="entry name" value="P-loop_NTPase"/>
</dbReference>
<dbReference type="NCBIfam" id="TIGR00231">
    <property type="entry name" value="small_GTP"/>
    <property type="match status" value="1"/>
</dbReference>
<comment type="function">
    <text evidence="8">One of the essential components for the initiation of protein synthesis. Protects formylmethionyl-tRNA from spontaneous hydrolysis and promotes its binding to the 30S ribosomal subunits. Also involved in the hydrolysis of GTP during the formation of the 70S ribosomal complex.</text>
</comment>
<dbReference type="EMBL" id="MHQN01000017">
    <property type="protein sequence ID" value="OHA03523.1"/>
    <property type="molecule type" value="Genomic_DNA"/>
</dbReference>
<evidence type="ECO:0000259" key="9">
    <source>
        <dbReference type="PROSITE" id="PS51722"/>
    </source>
</evidence>
<dbReference type="FunFam" id="3.40.50.10050:FF:000001">
    <property type="entry name" value="Translation initiation factor IF-2"/>
    <property type="match status" value="1"/>
</dbReference>
<dbReference type="Pfam" id="PF22042">
    <property type="entry name" value="EF-G_D2"/>
    <property type="match status" value="1"/>
</dbReference>
<evidence type="ECO:0000256" key="8">
    <source>
        <dbReference type="RuleBase" id="RU000644"/>
    </source>
</evidence>
<accession>A0A1G2KVU2</accession>
<dbReference type="CDD" id="cd01887">
    <property type="entry name" value="IF2_eIF5B"/>
    <property type="match status" value="1"/>
</dbReference>
<evidence type="ECO:0000313" key="11">
    <source>
        <dbReference type="Proteomes" id="UP000177177"/>
    </source>
</evidence>
<evidence type="ECO:0000256" key="1">
    <source>
        <dbReference type="ARBA" id="ARBA00007733"/>
    </source>
</evidence>
<dbReference type="GO" id="GO:0005525">
    <property type="term" value="F:GTP binding"/>
    <property type="evidence" value="ECO:0007669"/>
    <property type="project" value="UniProtKB-KW"/>
</dbReference>
<dbReference type="GO" id="GO:0003924">
    <property type="term" value="F:GTPase activity"/>
    <property type="evidence" value="ECO:0007669"/>
    <property type="project" value="InterPro"/>
</dbReference>
<gene>
    <name evidence="10" type="ORF">A3C92_03545</name>
</gene>
<dbReference type="InterPro" id="IPR000795">
    <property type="entry name" value="T_Tr_GTP-bd_dom"/>
</dbReference>
<comment type="similarity">
    <text evidence="1 8">Belongs to the TRAFAC class translation factor GTPase superfamily. Classic translation factor GTPase family. IF-2 subfamily.</text>
</comment>
<dbReference type="Gene3D" id="3.40.50.10050">
    <property type="entry name" value="Translation initiation factor IF- 2, domain 3"/>
    <property type="match status" value="1"/>
</dbReference>
<dbReference type="InterPro" id="IPR000178">
    <property type="entry name" value="TF_IF2_bacterial-like"/>
</dbReference>
<evidence type="ECO:0000256" key="7">
    <source>
        <dbReference type="NCBIfam" id="TIGR00487"/>
    </source>
</evidence>
<evidence type="ECO:0000256" key="4">
    <source>
        <dbReference type="ARBA" id="ARBA00022741"/>
    </source>
</evidence>
<dbReference type="PANTHER" id="PTHR43381:SF4">
    <property type="entry name" value="EUKARYOTIC TRANSLATION INITIATION FACTOR 5B"/>
    <property type="match status" value="1"/>
</dbReference>
<name>A0A1G2KVU2_9BACT</name>
<keyword evidence="4" id="KW-0547">Nucleotide-binding</keyword>